<reference evidence="1 2" key="1">
    <citation type="submission" date="2023-02" db="EMBL/GenBank/DDBJ databases">
        <title>Devosia algicola sp. nov., isolated from the phycosphere of marine algae.</title>
        <authorList>
            <person name="Kim J.M."/>
            <person name="Lee J.K."/>
            <person name="Choi B.J."/>
            <person name="Bayburt H."/>
            <person name="Jeon C.O."/>
        </authorList>
    </citation>
    <scope>NUCLEOTIDE SEQUENCE [LARGE SCALE GENOMIC DNA]</scope>
    <source>
        <strain evidence="1 2">G20-9</strain>
    </source>
</reference>
<dbReference type="Proteomes" id="UP001220530">
    <property type="component" value="Chromosome"/>
</dbReference>
<evidence type="ECO:0000313" key="1">
    <source>
        <dbReference type="EMBL" id="WDR02711.1"/>
    </source>
</evidence>
<accession>A0ABY7YN22</accession>
<protein>
    <submittedName>
        <fullName evidence="1">Uncharacterized protein</fullName>
    </submittedName>
</protein>
<sequence>MTLPNGISFLITASARDDGALMLHIPADEKAPRRACAFSIVPGAANTIFISANKLVAK</sequence>
<dbReference type="EMBL" id="CP118246">
    <property type="protein sequence ID" value="WDR02711.1"/>
    <property type="molecule type" value="Genomic_DNA"/>
</dbReference>
<dbReference type="RefSeq" id="WP_282219113.1">
    <property type="nucleotide sequence ID" value="NZ_CP118246.1"/>
</dbReference>
<gene>
    <name evidence="1" type="ORF">PSQ19_00240</name>
</gene>
<evidence type="ECO:0000313" key="2">
    <source>
        <dbReference type="Proteomes" id="UP001220530"/>
    </source>
</evidence>
<name>A0ABY7YN22_9HYPH</name>
<keyword evidence="2" id="KW-1185">Reference proteome</keyword>
<organism evidence="1 2">
    <name type="scientific">Devosia algicola</name>
    <dbReference type="NCBI Taxonomy" id="3026418"/>
    <lineage>
        <taxon>Bacteria</taxon>
        <taxon>Pseudomonadati</taxon>
        <taxon>Pseudomonadota</taxon>
        <taxon>Alphaproteobacteria</taxon>
        <taxon>Hyphomicrobiales</taxon>
        <taxon>Devosiaceae</taxon>
        <taxon>Devosia</taxon>
    </lineage>
</organism>
<proteinExistence type="predicted"/>